<gene>
    <name evidence="2" type="ORF">EC957_004114</name>
</gene>
<comment type="caution">
    <text evidence="2">The sequence shown here is derived from an EMBL/GenBank/DDBJ whole genome shotgun (WGS) entry which is preliminary data.</text>
</comment>
<dbReference type="InterPro" id="IPR032675">
    <property type="entry name" value="LRR_dom_sf"/>
</dbReference>
<dbReference type="AlphaFoldDB" id="A0A9P6FIW6"/>
<evidence type="ECO:0008006" key="4">
    <source>
        <dbReference type="Google" id="ProtNLM"/>
    </source>
</evidence>
<dbReference type="Gene3D" id="3.80.10.10">
    <property type="entry name" value="Ribonuclease Inhibitor"/>
    <property type="match status" value="1"/>
</dbReference>
<evidence type="ECO:0000313" key="3">
    <source>
        <dbReference type="Proteomes" id="UP000723463"/>
    </source>
</evidence>
<name>A0A9P6FIW6_9FUNG</name>
<organism evidence="2 3">
    <name type="scientific">Mortierella hygrophila</name>
    <dbReference type="NCBI Taxonomy" id="979708"/>
    <lineage>
        <taxon>Eukaryota</taxon>
        <taxon>Fungi</taxon>
        <taxon>Fungi incertae sedis</taxon>
        <taxon>Mucoromycota</taxon>
        <taxon>Mortierellomycotina</taxon>
        <taxon>Mortierellomycetes</taxon>
        <taxon>Mortierellales</taxon>
        <taxon>Mortierellaceae</taxon>
        <taxon>Mortierella</taxon>
    </lineage>
</organism>
<reference evidence="2" key="1">
    <citation type="journal article" date="2020" name="Fungal Divers.">
        <title>Resolving the Mortierellaceae phylogeny through synthesis of multi-gene phylogenetics and phylogenomics.</title>
        <authorList>
            <person name="Vandepol N."/>
            <person name="Liber J."/>
            <person name="Desiro A."/>
            <person name="Na H."/>
            <person name="Kennedy M."/>
            <person name="Barry K."/>
            <person name="Grigoriev I.V."/>
            <person name="Miller A.N."/>
            <person name="O'Donnell K."/>
            <person name="Stajich J.E."/>
            <person name="Bonito G."/>
        </authorList>
    </citation>
    <scope>NUCLEOTIDE SEQUENCE</scope>
    <source>
        <strain evidence="2">NRRL 2591</strain>
    </source>
</reference>
<sequence length="691" mass="78190">MIDIPEILQQIASYLDTTSLLACTTVSRGAGKSTRERYKDRQDRLSHVMRVGQQYIRHLLVTREMVLIAALEAKLTGLLSLTLNSYTWEPDDDDGGGDGDDDVSNDDDSGNNDVNDTRKIYSRMEAQETDSLWDISVPIAAFDGSSGGGSSLALTRAFWRLVLLNPNLGRLYLERADIKDVIHSFSIQKKAGASPLLSSAAQDFLRGAFSGLWRLQHLVMGLGADNFLLCNLATLLPSLVSFVHVDRATFDPVVLQQAPAHSVLKDLKFREASMTPGELRAIVVAFPALTRLSINVSLCFFDSYDVNTTKSITDRDILEHSSLKSLEIVRQPCIDILRCRIRFLRITELRHLVVVRNAQELQQLFWMFPALERYESMTDNDHATRPLRRDEGVRESRIYPIENLILRPVDFLHPAWEYAAFDLGSIVAQMPFLTQLWVCGVWDSGRIMIEIARNCKNIQEVVIDLKEGCTQGMIDLFVGCPNLRVCRGAGHAVLAEDLIESAEWVCVELKELDIGIVGVPRLTVAQEGLLKGISSLDAELFTFMNTNTLGNSDQEEPDTEDKIERVRERLWNRGHVLTADETEAFELLWISHSIQRKVYKRLARLTRLQELHFTLRETADKPRRTDTLEFTLESGLAELGALEGIKKLSYGNANRMVYSKETQWVSSRWSRNVLPMFPTCRRSPRFMVKAR</sequence>
<keyword evidence="3" id="KW-1185">Reference proteome</keyword>
<evidence type="ECO:0000256" key="1">
    <source>
        <dbReference type="SAM" id="MobiDB-lite"/>
    </source>
</evidence>
<accession>A0A9P6FIW6</accession>
<dbReference type="Proteomes" id="UP000723463">
    <property type="component" value="Unassembled WGS sequence"/>
</dbReference>
<protein>
    <recommendedName>
        <fullName evidence="4">F-box domain-containing protein</fullName>
    </recommendedName>
</protein>
<dbReference type="EMBL" id="JAAAXW010000002">
    <property type="protein sequence ID" value="KAF9551791.1"/>
    <property type="molecule type" value="Genomic_DNA"/>
</dbReference>
<feature type="compositionally biased region" description="Acidic residues" evidence="1">
    <location>
        <begin position="90"/>
        <end position="110"/>
    </location>
</feature>
<evidence type="ECO:0000313" key="2">
    <source>
        <dbReference type="EMBL" id="KAF9551791.1"/>
    </source>
</evidence>
<feature type="region of interest" description="Disordered" evidence="1">
    <location>
        <begin position="90"/>
        <end position="119"/>
    </location>
</feature>
<proteinExistence type="predicted"/>